<gene>
    <name evidence="1" type="ORF">J2Z22_002971</name>
</gene>
<evidence type="ECO:0000313" key="2">
    <source>
        <dbReference type="Proteomes" id="UP001248709"/>
    </source>
</evidence>
<dbReference type="Proteomes" id="UP001248709">
    <property type="component" value="Unassembled WGS sequence"/>
</dbReference>
<evidence type="ECO:0008006" key="3">
    <source>
        <dbReference type="Google" id="ProtNLM"/>
    </source>
</evidence>
<sequence length="37" mass="4278">MIQLFAAANKSGFYQKFGFEERPEAAPGMRWVKERDA</sequence>
<keyword evidence="2" id="KW-1185">Reference proteome</keyword>
<protein>
    <recommendedName>
        <fullName evidence="3">N-acetyltransferase domain-containing protein</fullName>
    </recommendedName>
</protein>
<reference evidence="1 2" key="1">
    <citation type="submission" date="2023-07" db="EMBL/GenBank/DDBJ databases">
        <title>Genomic Encyclopedia of Type Strains, Phase IV (KMG-IV): sequencing the most valuable type-strain genomes for metagenomic binning, comparative biology and taxonomic classification.</title>
        <authorList>
            <person name="Goeker M."/>
        </authorList>
    </citation>
    <scope>NUCLEOTIDE SEQUENCE [LARGE SCALE GENOMIC DNA]</scope>
    <source>
        <strain evidence="1 2">T98</strain>
    </source>
</reference>
<proteinExistence type="predicted"/>
<accession>A0ABU3H9A2</accession>
<evidence type="ECO:0000313" key="1">
    <source>
        <dbReference type="EMBL" id="MDT3427408.1"/>
    </source>
</evidence>
<organism evidence="1 2">
    <name type="scientific">Paenibacillus forsythiae</name>
    <dbReference type="NCBI Taxonomy" id="365616"/>
    <lineage>
        <taxon>Bacteria</taxon>
        <taxon>Bacillati</taxon>
        <taxon>Bacillota</taxon>
        <taxon>Bacilli</taxon>
        <taxon>Bacillales</taxon>
        <taxon>Paenibacillaceae</taxon>
        <taxon>Paenibacillus</taxon>
    </lineage>
</organism>
<name>A0ABU3H9A2_9BACL</name>
<comment type="caution">
    <text evidence="1">The sequence shown here is derived from an EMBL/GenBank/DDBJ whole genome shotgun (WGS) entry which is preliminary data.</text>
</comment>
<dbReference type="EMBL" id="JAUSUY010000012">
    <property type="protein sequence ID" value="MDT3427408.1"/>
    <property type="molecule type" value="Genomic_DNA"/>
</dbReference>